<evidence type="ECO:0000256" key="1">
    <source>
        <dbReference type="ARBA" id="ARBA00023015"/>
    </source>
</evidence>
<dbReference type="OMA" id="CEITLAN"/>
<keyword evidence="2" id="KW-0804">Transcription</keyword>
<keyword evidence="1" id="KW-0805">Transcription regulation</keyword>
<organism evidence="4 5">
    <name type="scientific">Capsicum annuum</name>
    <name type="common">Capsicum pepper</name>
    <dbReference type="NCBI Taxonomy" id="4072"/>
    <lineage>
        <taxon>Eukaryota</taxon>
        <taxon>Viridiplantae</taxon>
        <taxon>Streptophyta</taxon>
        <taxon>Embryophyta</taxon>
        <taxon>Tracheophyta</taxon>
        <taxon>Spermatophyta</taxon>
        <taxon>Magnoliopsida</taxon>
        <taxon>eudicotyledons</taxon>
        <taxon>Gunneridae</taxon>
        <taxon>Pentapetalae</taxon>
        <taxon>asterids</taxon>
        <taxon>lamiids</taxon>
        <taxon>Solanales</taxon>
        <taxon>Solanaceae</taxon>
        <taxon>Solanoideae</taxon>
        <taxon>Capsiceae</taxon>
        <taxon>Capsicum</taxon>
    </lineage>
</organism>
<dbReference type="PROSITE" id="PS50985">
    <property type="entry name" value="GRAS"/>
    <property type="match status" value="1"/>
</dbReference>
<comment type="caution">
    <text evidence="3">Lacks conserved residue(s) required for the propagation of feature annotation.</text>
</comment>
<comment type="similarity">
    <text evidence="3">Belongs to the GRAS family.</text>
</comment>
<dbReference type="InterPro" id="IPR005202">
    <property type="entry name" value="TF_GRAS"/>
</dbReference>
<keyword evidence="5" id="KW-1185">Reference proteome</keyword>
<gene>
    <name evidence="4" type="ORF">T459_07623</name>
</gene>
<accession>A0A2G2ZU69</accession>
<name>A0A2G2ZU69_CAPAN</name>
<evidence type="ECO:0000313" key="4">
    <source>
        <dbReference type="EMBL" id="PHT85517.1"/>
    </source>
</evidence>
<dbReference type="EMBL" id="AYRZ02000003">
    <property type="protein sequence ID" value="PHT85517.1"/>
    <property type="molecule type" value="Genomic_DNA"/>
</dbReference>
<dbReference type="Gramene" id="PHT85517">
    <property type="protein sequence ID" value="PHT85517"/>
    <property type="gene ID" value="T459_07623"/>
</dbReference>
<dbReference type="AlphaFoldDB" id="A0A2G2ZU69"/>
<reference evidence="4 5" key="2">
    <citation type="journal article" date="2017" name="Genome Biol.">
        <title>New reference genome sequences of hot pepper reveal the massive evolution of plant disease-resistance genes by retroduplication.</title>
        <authorList>
            <person name="Kim S."/>
            <person name="Park J."/>
            <person name="Yeom S.I."/>
            <person name="Kim Y.M."/>
            <person name="Seo E."/>
            <person name="Kim K.T."/>
            <person name="Kim M.S."/>
            <person name="Lee J.M."/>
            <person name="Cheong K."/>
            <person name="Shin H.S."/>
            <person name="Kim S.B."/>
            <person name="Han K."/>
            <person name="Lee J."/>
            <person name="Park M."/>
            <person name="Lee H.A."/>
            <person name="Lee H.Y."/>
            <person name="Lee Y."/>
            <person name="Oh S."/>
            <person name="Lee J.H."/>
            <person name="Choi E."/>
            <person name="Choi E."/>
            <person name="Lee S.E."/>
            <person name="Jeon J."/>
            <person name="Kim H."/>
            <person name="Choi G."/>
            <person name="Song H."/>
            <person name="Lee J."/>
            <person name="Lee S.C."/>
            <person name="Kwon J.K."/>
            <person name="Lee H.Y."/>
            <person name="Koo N."/>
            <person name="Hong Y."/>
            <person name="Kim R.W."/>
            <person name="Kang W.H."/>
            <person name="Huh J.H."/>
            <person name="Kang B.C."/>
            <person name="Yang T.J."/>
            <person name="Lee Y.H."/>
            <person name="Bennetzen J.L."/>
            <person name="Choi D."/>
        </authorList>
    </citation>
    <scope>NUCLEOTIDE SEQUENCE [LARGE SCALE GENOMIC DNA]</scope>
    <source>
        <strain evidence="5">cv. CM334</strain>
    </source>
</reference>
<dbReference type="Pfam" id="PF03514">
    <property type="entry name" value="GRAS"/>
    <property type="match status" value="1"/>
</dbReference>
<reference evidence="4 5" key="1">
    <citation type="journal article" date="2014" name="Nat. Genet.">
        <title>Genome sequence of the hot pepper provides insights into the evolution of pungency in Capsicum species.</title>
        <authorList>
            <person name="Kim S."/>
            <person name="Park M."/>
            <person name="Yeom S.I."/>
            <person name="Kim Y.M."/>
            <person name="Lee J.M."/>
            <person name="Lee H.A."/>
            <person name="Seo E."/>
            <person name="Choi J."/>
            <person name="Cheong K."/>
            <person name="Kim K.T."/>
            <person name="Jung K."/>
            <person name="Lee G.W."/>
            <person name="Oh S.K."/>
            <person name="Bae C."/>
            <person name="Kim S.B."/>
            <person name="Lee H.Y."/>
            <person name="Kim S.Y."/>
            <person name="Kim M.S."/>
            <person name="Kang B.C."/>
            <person name="Jo Y.D."/>
            <person name="Yang H.B."/>
            <person name="Jeong H.J."/>
            <person name="Kang W.H."/>
            <person name="Kwon J.K."/>
            <person name="Shin C."/>
            <person name="Lim J.Y."/>
            <person name="Park J.H."/>
            <person name="Huh J.H."/>
            <person name="Kim J.S."/>
            <person name="Kim B.D."/>
            <person name="Cohen O."/>
            <person name="Paran I."/>
            <person name="Suh M.C."/>
            <person name="Lee S.B."/>
            <person name="Kim Y.K."/>
            <person name="Shin Y."/>
            <person name="Noh S.J."/>
            <person name="Park J."/>
            <person name="Seo Y.S."/>
            <person name="Kwon S.Y."/>
            <person name="Kim H.A."/>
            <person name="Park J.M."/>
            <person name="Kim H.J."/>
            <person name="Choi S.B."/>
            <person name="Bosland P.W."/>
            <person name="Reeves G."/>
            <person name="Jo S.H."/>
            <person name="Lee B.W."/>
            <person name="Cho H.T."/>
            <person name="Choi H.S."/>
            <person name="Lee M.S."/>
            <person name="Yu Y."/>
            <person name="Do Choi Y."/>
            <person name="Park B.S."/>
            <person name="van Deynze A."/>
            <person name="Ashrafi H."/>
            <person name="Hill T."/>
            <person name="Kim W.T."/>
            <person name="Pai H.S."/>
            <person name="Ahn H.K."/>
            <person name="Yeam I."/>
            <person name="Giovannoni J.J."/>
            <person name="Rose J.K."/>
            <person name="Sorensen I."/>
            <person name="Lee S.J."/>
            <person name="Kim R.W."/>
            <person name="Choi I.Y."/>
            <person name="Choi B.S."/>
            <person name="Lim J.S."/>
            <person name="Lee Y.H."/>
            <person name="Choi D."/>
        </authorList>
    </citation>
    <scope>NUCLEOTIDE SEQUENCE [LARGE SCALE GENOMIC DNA]</scope>
    <source>
        <strain evidence="5">cv. CM334</strain>
    </source>
</reference>
<proteinExistence type="inferred from homology"/>
<protein>
    <submittedName>
        <fullName evidence="4">Uncharacterized protein</fullName>
    </submittedName>
</protein>
<dbReference type="PANTHER" id="PTHR31636">
    <property type="entry name" value="OSJNBA0084A10.13 PROTEIN-RELATED"/>
    <property type="match status" value="1"/>
</dbReference>
<comment type="caution">
    <text evidence="4">The sequence shown here is derived from an EMBL/GenBank/DDBJ whole genome shotgun (WGS) entry which is preliminary data.</text>
</comment>
<dbReference type="SMR" id="A0A2G2ZU69"/>
<dbReference type="Proteomes" id="UP000222542">
    <property type="component" value="Unassembled WGS sequence"/>
</dbReference>
<sequence length="249" mass="28151">MLFLESMIYPKEPLYLSSRRKVCVQSSLEDLTCEITLANSGVSPELVQDVDLAELLQASAQLVATRSFDRGRKLPSLCNQSASATGTAVQKIVYYFADALLHRINRETGKIPFTGEEDMNVYSNDTEEFIMDLEPAEFAKRPLYAYRQATQFTGIQAILDSTITAKKVHLIDLSVKSGSQWTTFMQVVADRDEFLLEHLKITAVGRSTKMMEDVGRRLSAFAAETLQCQLLLLRHYKTYHFASKQLFQT</sequence>
<evidence type="ECO:0000256" key="2">
    <source>
        <dbReference type="ARBA" id="ARBA00023163"/>
    </source>
</evidence>
<evidence type="ECO:0000313" key="5">
    <source>
        <dbReference type="Proteomes" id="UP000222542"/>
    </source>
</evidence>
<dbReference type="STRING" id="4072.A0A2G2ZU69"/>
<evidence type="ECO:0000256" key="3">
    <source>
        <dbReference type="PROSITE-ProRule" id="PRU01191"/>
    </source>
</evidence>